<evidence type="ECO:0000256" key="3">
    <source>
        <dbReference type="ARBA" id="ARBA00022676"/>
    </source>
</evidence>
<proteinExistence type="inferred from homology"/>
<evidence type="ECO:0000256" key="9">
    <source>
        <dbReference type="ARBA" id="ARBA00023136"/>
    </source>
</evidence>
<dbReference type="OrthoDB" id="10264956at2759"/>
<keyword evidence="5" id="KW-0812">Transmembrane</keyword>
<dbReference type="GO" id="GO:0003828">
    <property type="term" value="F:alpha-N-acetylneuraminate alpha-2,8-sialyltransferase activity"/>
    <property type="evidence" value="ECO:0000318"/>
    <property type="project" value="GO_Central"/>
</dbReference>
<reference evidence="12" key="1">
    <citation type="journal article" date="2020" name="Nat. Ecol. Evol.">
        <title>Deeply conserved synteny resolves early events in vertebrate evolution.</title>
        <authorList>
            <person name="Simakov O."/>
            <person name="Marletaz F."/>
            <person name="Yue J.X."/>
            <person name="O'Connell B."/>
            <person name="Jenkins J."/>
            <person name="Brandt A."/>
            <person name="Calef R."/>
            <person name="Tung C.H."/>
            <person name="Huang T.K."/>
            <person name="Schmutz J."/>
            <person name="Satoh N."/>
            <person name="Yu J.K."/>
            <person name="Putnam N.H."/>
            <person name="Green R.E."/>
            <person name="Rokhsar D.S."/>
        </authorList>
    </citation>
    <scope>NUCLEOTIDE SEQUENCE [LARGE SCALE GENOMIC DNA]</scope>
    <source>
        <strain evidence="12">S238N-H82</strain>
    </source>
</reference>
<reference evidence="13" key="2">
    <citation type="submission" date="2025-08" db="UniProtKB">
        <authorList>
            <consortium name="RefSeq"/>
        </authorList>
    </citation>
    <scope>IDENTIFICATION</scope>
    <source>
        <strain evidence="13">S238N-H82</strain>
        <tissue evidence="13">Testes</tissue>
    </source>
</reference>
<dbReference type="GO" id="GO:0000139">
    <property type="term" value="C:Golgi membrane"/>
    <property type="evidence" value="ECO:0007669"/>
    <property type="project" value="UniProtKB-SubCell"/>
</dbReference>
<keyword evidence="4" id="KW-0808">Transferase</keyword>
<evidence type="ECO:0000256" key="6">
    <source>
        <dbReference type="ARBA" id="ARBA00022968"/>
    </source>
</evidence>
<gene>
    <name evidence="13" type="primary">LOC118427495</name>
</gene>
<keyword evidence="10" id="KW-0325">Glycoprotein</keyword>
<dbReference type="OMA" id="RHIPNET"/>
<dbReference type="CDD" id="cd23963">
    <property type="entry name" value="GT29_ST8SIA"/>
    <property type="match status" value="1"/>
</dbReference>
<dbReference type="Gene3D" id="3.90.1480.20">
    <property type="entry name" value="Glycosyl transferase family 29"/>
    <property type="match status" value="1"/>
</dbReference>
<keyword evidence="3" id="KW-0328">Glycosyltransferase</keyword>
<protein>
    <submittedName>
        <fullName evidence="13">Alpha-N-acetylneuraminide alpha-2,8-sialyltransferase-like isoform X1</fullName>
    </submittedName>
</protein>
<dbReference type="Pfam" id="PF00777">
    <property type="entry name" value="Glyco_transf_29"/>
    <property type="match status" value="1"/>
</dbReference>
<dbReference type="AlphaFoldDB" id="A0A9J7N7Z5"/>
<dbReference type="InterPro" id="IPR038578">
    <property type="entry name" value="GT29-like_sf"/>
</dbReference>
<evidence type="ECO:0000256" key="11">
    <source>
        <dbReference type="SAM" id="MobiDB-lite"/>
    </source>
</evidence>
<evidence type="ECO:0000256" key="2">
    <source>
        <dbReference type="ARBA" id="ARBA00006003"/>
    </source>
</evidence>
<dbReference type="Proteomes" id="UP000001554">
    <property type="component" value="Chromosome 12"/>
</dbReference>
<comment type="subcellular location">
    <subcellularLocation>
        <location evidence="1">Golgi apparatus membrane</location>
        <topology evidence="1">Single-pass type II membrane protein</topology>
    </subcellularLocation>
</comment>
<dbReference type="GO" id="GO:0006491">
    <property type="term" value="P:N-glycan processing"/>
    <property type="evidence" value="ECO:0000318"/>
    <property type="project" value="GO_Central"/>
</dbReference>
<dbReference type="PANTHER" id="PTHR11987:SF53">
    <property type="entry name" value="ALPHA-2,8-SIALYLTRANSFERASE 8F-LIKE"/>
    <property type="match status" value="1"/>
</dbReference>
<keyword evidence="6" id="KW-0735">Signal-anchor</keyword>
<evidence type="ECO:0000256" key="7">
    <source>
        <dbReference type="ARBA" id="ARBA00022989"/>
    </source>
</evidence>
<feature type="region of interest" description="Disordered" evidence="11">
    <location>
        <begin position="65"/>
        <end position="85"/>
    </location>
</feature>
<evidence type="ECO:0000256" key="1">
    <source>
        <dbReference type="ARBA" id="ARBA00004323"/>
    </source>
</evidence>
<dbReference type="PANTHER" id="PTHR11987">
    <property type="entry name" value="ALPHA-2,8-SIALYLTRANSFERASE"/>
    <property type="match status" value="1"/>
</dbReference>
<dbReference type="InterPro" id="IPR050943">
    <property type="entry name" value="Glycosyltr_29_Sialyltrsf"/>
</dbReference>
<keyword evidence="9" id="KW-0472">Membrane</keyword>
<dbReference type="GeneID" id="118427495"/>
<evidence type="ECO:0000256" key="5">
    <source>
        <dbReference type="ARBA" id="ARBA00022692"/>
    </source>
</evidence>
<dbReference type="InterPro" id="IPR001675">
    <property type="entry name" value="Glyco_trans_29"/>
</dbReference>
<evidence type="ECO:0000313" key="12">
    <source>
        <dbReference type="Proteomes" id="UP000001554"/>
    </source>
</evidence>
<evidence type="ECO:0000256" key="8">
    <source>
        <dbReference type="ARBA" id="ARBA00023034"/>
    </source>
</evidence>
<dbReference type="RefSeq" id="XP_035693215.1">
    <property type="nucleotide sequence ID" value="XM_035837322.1"/>
</dbReference>
<dbReference type="GO" id="GO:0009311">
    <property type="term" value="P:oligosaccharide metabolic process"/>
    <property type="evidence" value="ECO:0000318"/>
    <property type="project" value="GO_Central"/>
</dbReference>
<accession>A0A9J7N7Z5</accession>
<keyword evidence="8" id="KW-0333">Golgi apparatus</keyword>
<sequence>MRSQYRPCVLLLVPLTVVPFLLYYTSARLTLRDMLSWRKLARRNASSFSSLLELDDADSDYSDEGLEGITGTADSPMEQPKAGKTRPLQKFGPYAKYIPKESVALEKFLADQAAVQSIPTEAPGWVYNKTAADLFRNRIVSDSRYVNGNFLVTQGNVVKKVLKTYGKKPKIVKVPSDVLRGFPKESPFKNKRFNTCSVVGNGGILTGSGCGKEIDASEFVFRFNMAPMYEEYLEDIGQKTNLITINPSMIRYRYNYGGTRKVTVKTINVRALMSDLSVYGDSYLWIWAFETATNADHAFKAQQALQGNSARNQVILPYPRVTGSMKSFWKNNGIRAQKASSGLLFVGLATQICEEVHLYGFWPFHSDRNNRRLTEHYYDNAFATKFHRISDEFRQLQHLHNTGVLRLTTHECQ</sequence>
<keyword evidence="12" id="KW-1185">Reference proteome</keyword>
<keyword evidence="7" id="KW-1133">Transmembrane helix</keyword>
<evidence type="ECO:0000313" key="13">
    <source>
        <dbReference type="RefSeq" id="XP_035693215.1"/>
    </source>
</evidence>
<dbReference type="KEGG" id="bfo:118427495"/>
<comment type="similarity">
    <text evidence="2">Belongs to the glycosyltransferase 29 family.</text>
</comment>
<evidence type="ECO:0000256" key="10">
    <source>
        <dbReference type="ARBA" id="ARBA00023180"/>
    </source>
</evidence>
<evidence type="ECO:0000256" key="4">
    <source>
        <dbReference type="ARBA" id="ARBA00022679"/>
    </source>
</evidence>
<organism evidence="12 13">
    <name type="scientific">Branchiostoma floridae</name>
    <name type="common">Florida lancelet</name>
    <name type="synonym">Amphioxus</name>
    <dbReference type="NCBI Taxonomy" id="7739"/>
    <lineage>
        <taxon>Eukaryota</taxon>
        <taxon>Metazoa</taxon>
        <taxon>Chordata</taxon>
        <taxon>Cephalochordata</taxon>
        <taxon>Leptocardii</taxon>
        <taxon>Amphioxiformes</taxon>
        <taxon>Branchiostomatidae</taxon>
        <taxon>Branchiostoma</taxon>
    </lineage>
</organism>
<name>A0A9J7N7Z5_BRAFL</name>